<sequence>MTSLGFNRVRLAQLAPDKLDGIAYFCAHLVLGKALFLRCNEKPCSEIGGDLRTSDLTHIKFGMDAMLHPEIDELFYVSCHAKRLANEIPVRDRENPAG</sequence>
<reference evidence="1 2" key="1">
    <citation type="submission" date="2018-06" db="EMBL/GenBank/DDBJ databases">
        <authorList>
            <consortium name="Pathogen Informatics"/>
            <person name="Doyle S."/>
        </authorList>
    </citation>
    <scope>NUCLEOTIDE SEQUENCE [LARGE SCALE GENOMIC DNA]</scope>
    <source>
        <strain evidence="1 2">NCTC12722</strain>
    </source>
</reference>
<dbReference type="RefSeq" id="WP_002717870.1">
    <property type="nucleotide sequence ID" value="NZ_UFSI01000001.1"/>
</dbReference>
<dbReference type="AlphaFoldDB" id="A0A380W2N4"/>
<gene>
    <name evidence="1" type="ORF">NCTC12722_00246</name>
</gene>
<evidence type="ECO:0000313" key="1">
    <source>
        <dbReference type="EMBL" id="SUU83086.1"/>
    </source>
</evidence>
<organism evidence="1 2">
    <name type="scientific">Afipia felis</name>
    <name type="common">Cat scratch disease bacillus</name>
    <dbReference type="NCBI Taxonomy" id="1035"/>
    <lineage>
        <taxon>Bacteria</taxon>
        <taxon>Pseudomonadati</taxon>
        <taxon>Pseudomonadota</taxon>
        <taxon>Alphaproteobacteria</taxon>
        <taxon>Hyphomicrobiales</taxon>
        <taxon>Nitrobacteraceae</taxon>
        <taxon>Afipia</taxon>
    </lineage>
</organism>
<dbReference type="EMBL" id="UIGB01000001">
    <property type="protein sequence ID" value="SUU83086.1"/>
    <property type="molecule type" value="Genomic_DNA"/>
</dbReference>
<evidence type="ECO:0000313" key="2">
    <source>
        <dbReference type="Proteomes" id="UP000254343"/>
    </source>
</evidence>
<protein>
    <submittedName>
        <fullName evidence="1">Uncharacterized protein</fullName>
    </submittedName>
</protein>
<name>A0A380W2N4_AFIFE</name>
<accession>A0A380W2N4</accession>
<dbReference type="Proteomes" id="UP000254343">
    <property type="component" value="Unassembled WGS sequence"/>
</dbReference>
<proteinExistence type="predicted"/>